<evidence type="ECO:0000256" key="3">
    <source>
        <dbReference type="ARBA" id="ARBA00022670"/>
    </source>
</evidence>
<dbReference type="SUPFAM" id="SSF52096">
    <property type="entry name" value="ClpP/crotonase"/>
    <property type="match status" value="2"/>
</dbReference>
<dbReference type="Gene3D" id="3.90.226.10">
    <property type="entry name" value="2-enoyl-CoA Hydratase, Chain A, domain 1"/>
    <property type="match status" value="3"/>
</dbReference>
<dbReference type="Pfam" id="PF01343">
    <property type="entry name" value="Peptidase_S49"/>
    <property type="match status" value="2"/>
</dbReference>
<dbReference type="Proteomes" id="UP001597118">
    <property type="component" value="Unassembled WGS sequence"/>
</dbReference>
<protein>
    <submittedName>
        <fullName evidence="9">Signal peptide peptidase SppA</fullName>
        <ecNumber evidence="9">3.4.21.-</ecNumber>
    </submittedName>
</protein>
<keyword evidence="6 7" id="KW-0472">Membrane</keyword>
<dbReference type="PIRSF" id="PIRSF001217">
    <property type="entry name" value="Protease_4_SppA"/>
    <property type="match status" value="1"/>
</dbReference>
<proteinExistence type="inferred from homology"/>
<keyword evidence="10" id="KW-1185">Reference proteome</keyword>
<dbReference type="InterPro" id="IPR002142">
    <property type="entry name" value="Peptidase_S49"/>
</dbReference>
<evidence type="ECO:0000256" key="7">
    <source>
        <dbReference type="SAM" id="Phobius"/>
    </source>
</evidence>
<sequence>MKQFFKFVFASMLGVFLSIIVFIIFISIITASIISSSSSSVEVKDNSILYLNLNYPITERSPSNPLEDLEIGPIKKEKILGLDDILKSVRYAKDDNAIKGIYLDASNVQAGMATIEEIRDALADFKKSGKFITAYSEVYTQKSFYVASVASKVYLNPVGYLEFKGIASNSVFFKGALEKLEIEPQVIKVGTFKSAVEPFLLDKMSDANKLQMTSILNSLYSGIIAKISESRNIPQDSLYKMANDLRIRSAEDALKYKMVDALKYKDEVLDELKEKTGIDKKKNLNTVSVADYATTVKPAETGKNRIAIIYANGEINGGEGDEETIGSEGISRAIRKARLDDKVKAIVLRVNSPGGSSLASDVIWRETVLAKKEKPVIVSMGDYAASGGYYISCAADSIFAEPNTITGSIGVFAILPNMKTFFNNKLGITFDGVKTGEYADFGQINRPLTNGERFILQNEVNKIYDDFTKRVAEGRKIQQTYVDSIGQGRVWTGKQAIELGLVDRIGHIEDAVKSAAKKAKVENDYMVVAYPEKKDGLFSLLSKSGDKIKTYFVEKELGDNYKYYKQLNKVANLRGIQALMPYSFEIE</sequence>
<dbReference type="Gene3D" id="6.20.330.10">
    <property type="match status" value="1"/>
</dbReference>
<dbReference type="EC" id="3.4.21.-" evidence="9"/>
<evidence type="ECO:0000259" key="8">
    <source>
        <dbReference type="Pfam" id="PF01343"/>
    </source>
</evidence>
<dbReference type="InterPro" id="IPR029045">
    <property type="entry name" value="ClpP/crotonase-like_dom_sf"/>
</dbReference>
<dbReference type="CDD" id="cd07023">
    <property type="entry name" value="S49_Sppa_N_C"/>
    <property type="match status" value="1"/>
</dbReference>
<dbReference type="EMBL" id="JBHUDG010000020">
    <property type="protein sequence ID" value="MFD1630848.1"/>
    <property type="molecule type" value="Genomic_DNA"/>
</dbReference>
<dbReference type="GO" id="GO:0016787">
    <property type="term" value="F:hydrolase activity"/>
    <property type="evidence" value="ECO:0007669"/>
    <property type="project" value="UniProtKB-KW"/>
</dbReference>
<dbReference type="InterPro" id="IPR004634">
    <property type="entry name" value="Pept_S49_pIV"/>
</dbReference>
<comment type="caution">
    <text evidence="9">The sequence shown here is derived from an EMBL/GenBank/DDBJ whole genome shotgun (WGS) entry which is preliminary data.</text>
</comment>
<evidence type="ECO:0000256" key="5">
    <source>
        <dbReference type="ARBA" id="ARBA00022825"/>
    </source>
</evidence>
<keyword evidence="4 9" id="KW-0378">Hydrolase</keyword>
<evidence type="ECO:0000256" key="1">
    <source>
        <dbReference type="ARBA" id="ARBA00004370"/>
    </source>
</evidence>
<feature type="domain" description="Peptidase S49" evidence="8">
    <location>
        <begin position="371"/>
        <end position="521"/>
    </location>
</feature>
<evidence type="ECO:0000256" key="4">
    <source>
        <dbReference type="ARBA" id="ARBA00022801"/>
    </source>
</evidence>
<keyword evidence="7" id="KW-1133">Transmembrane helix</keyword>
<gene>
    <name evidence="9" type="primary">sppA</name>
    <name evidence="9" type="ORF">ACFSAH_13245</name>
</gene>
<dbReference type="RefSeq" id="WP_379663226.1">
    <property type="nucleotide sequence ID" value="NZ_JBHUDG010000020.1"/>
</dbReference>
<keyword evidence="5" id="KW-0720">Serine protease</keyword>
<evidence type="ECO:0000256" key="6">
    <source>
        <dbReference type="ARBA" id="ARBA00023136"/>
    </source>
</evidence>
<name>A0ABW4IF09_9SPHI</name>
<evidence type="ECO:0000313" key="10">
    <source>
        <dbReference type="Proteomes" id="UP001597118"/>
    </source>
</evidence>
<dbReference type="InterPro" id="IPR047272">
    <property type="entry name" value="S49_SppA_C"/>
</dbReference>
<feature type="domain" description="Peptidase S49" evidence="8">
    <location>
        <begin position="125"/>
        <end position="278"/>
    </location>
</feature>
<comment type="similarity">
    <text evidence="2">Belongs to the peptidase S49 family.</text>
</comment>
<evidence type="ECO:0000313" key="9">
    <source>
        <dbReference type="EMBL" id="MFD1630848.1"/>
    </source>
</evidence>
<dbReference type="InterPro" id="IPR047217">
    <property type="entry name" value="S49_SppA_67K_type_N"/>
</dbReference>
<comment type="subcellular location">
    <subcellularLocation>
        <location evidence="1">Membrane</location>
    </subcellularLocation>
</comment>
<accession>A0ABW4IF09</accession>
<feature type="transmembrane region" description="Helical" evidence="7">
    <location>
        <begin position="7"/>
        <end position="34"/>
    </location>
</feature>
<dbReference type="NCBIfam" id="TIGR00706">
    <property type="entry name" value="SppA_dom"/>
    <property type="match status" value="1"/>
</dbReference>
<evidence type="ECO:0000256" key="2">
    <source>
        <dbReference type="ARBA" id="ARBA00008683"/>
    </source>
</evidence>
<keyword evidence="7" id="KW-0812">Transmembrane</keyword>
<dbReference type="NCBIfam" id="TIGR00705">
    <property type="entry name" value="SppA_67K"/>
    <property type="match status" value="1"/>
</dbReference>
<dbReference type="PANTHER" id="PTHR33209">
    <property type="entry name" value="PROTEASE 4"/>
    <property type="match status" value="1"/>
</dbReference>
<keyword evidence="3" id="KW-0645">Protease</keyword>
<dbReference type="InterPro" id="IPR004635">
    <property type="entry name" value="Pept_S49_SppA"/>
</dbReference>
<dbReference type="CDD" id="cd07018">
    <property type="entry name" value="S49_SppA_67K_type"/>
    <property type="match status" value="1"/>
</dbReference>
<reference evidence="10" key="1">
    <citation type="journal article" date="2019" name="Int. J. Syst. Evol. Microbiol.">
        <title>The Global Catalogue of Microorganisms (GCM) 10K type strain sequencing project: providing services to taxonomists for standard genome sequencing and annotation.</title>
        <authorList>
            <consortium name="The Broad Institute Genomics Platform"/>
            <consortium name="The Broad Institute Genome Sequencing Center for Infectious Disease"/>
            <person name="Wu L."/>
            <person name="Ma J."/>
        </authorList>
    </citation>
    <scope>NUCLEOTIDE SEQUENCE [LARGE SCALE GENOMIC DNA]</scope>
    <source>
        <strain evidence="10">CCUG 53762</strain>
    </source>
</reference>
<organism evidence="9 10">
    <name type="scientific">Pseudopedobacter beijingensis</name>
    <dbReference type="NCBI Taxonomy" id="1207056"/>
    <lineage>
        <taxon>Bacteria</taxon>
        <taxon>Pseudomonadati</taxon>
        <taxon>Bacteroidota</taxon>
        <taxon>Sphingobacteriia</taxon>
        <taxon>Sphingobacteriales</taxon>
        <taxon>Sphingobacteriaceae</taxon>
        <taxon>Pseudopedobacter</taxon>
    </lineage>
</organism>
<dbReference type="PANTHER" id="PTHR33209:SF1">
    <property type="entry name" value="PEPTIDASE S49 DOMAIN-CONTAINING PROTEIN"/>
    <property type="match status" value="1"/>
</dbReference>